<protein>
    <submittedName>
        <fullName evidence="2">Uncharacterized protein</fullName>
    </submittedName>
</protein>
<comment type="caution">
    <text evidence="2">The sequence shown here is derived from an EMBL/GenBank/DDBJ whole genome shotgun (WGS) entry which is preliminary data.</text>
</comment>
<evidence type="ECO:0000256" key="1">
    <source>
        <dbReference type="SAM" id="MobiDB-lite"/>
    </source>
</evidence>
<dbReference type="HOGENOM" id="CLU_921941_0_0_1"/>
<dbReference type="RefSeq" id="XP_003025838.1">
    <property type="nucleotide sequence ID" value="XM_003025792.1"/>
</dbReference>
<dbReference type="AlphaFoldDB" id="D4DGD8"/>
<sequence length="302" mass="33568">MEFSRSGILKTLNTYSTPYRRNLPSFMPSRTHIAQTKRKKNLDMSTISQVDSSIAYLSHLGNLSIVRVIRSNFAPFSLGAPYAVRQGKEERDIFVSPSYKPSNTPITTNSLTTESGDIGLARASKERVNPLLGSHSWLDDLEGSLASQDPPRQPCPANCELSQGIGMDYGYVSSLSGSWLGELDGWMDEERERVTNHDGYPSVHRWKAAYGWTVTNMHSTYKQLVLVVSPGIGWTRPVSVDETLLQRCAAWQATPCMKSEVDEMRSYRGAANSQEQDRRRRKSIGISRGGPGTAVGSQSRCR</sequence>
<name>D4DGD8_TRIVH</name>
<evidence type="ECO:0000313" key="2">
    <source>
        <dbReference type="EMBL" id="EFE39103.1"/>
    </source>
</evidence>
<reference evidence="3" key="1">
    <citation type="journal article" date="2011" name="Genome Biol.">
        <title>Comparative and functional genomics provide insights into the pathogenicity of dermatophytic fungi.</title>
        <authorList>
            <person name="Burmester A."/>
            <person name="Shelest E."/>
            <person name="Gloeckner G."/>
            <person name="Heddergott C."/>
            <person name="Schindler S."/>
            <person name="Staib P."/>
            <person name="Heidel A."/>
            <person name="Felder M."/>
            <person name="Petzold A."/>
            <person name="Szafranski K."/>
            <person name="Feuermann M."/>
            <person name="Pedruzzi I."/>
            <person name="Priebe S."/>
            <person name="Groth M."/>
            <person name="Winkler R."/>
            <person name="Li W."/>
            <person name="Kniemeyer O."/>
            <person name="Schroeckh V."/>
            <person name="Hertweck C."/>
            <person name="Hube B."/>
            <person name="White T.C."/>
            <person name="Platzer M."/>
            <person name="Guthke R."/>
            <person name="Heitman J."/>
            <person name="Woestemeyer J."/>
            <person name="Zipfel P.F."/>
            <person name="Monod M."/>
            <person name="Brakhage A.A."/>
        </authorList>
    </citation>
    <scope>NUCLEOTIDE SEQUENCE [LARGE SCALE GENOMIC DNA]</scope>
    <source>
        <strain evidence="3">HKI 0517</strain>
    </source>
</reference>
<dbReference type="KEGG" id="tve:TRV_06241"/>
<accession>D4DGD8</accession>
<dbReference type="Proteomes" id="UP000008383">
    <property type="component" value="Unassembled WGS sequence"/>
</dbReference>
<dbReference type="EMBL" id="ACYE01000352">
    <property type="protein sequence ID" value="EFE39103.1"/>
    <property type="molecule type" value="Genomic_DNA"/>
</dbReference>
<dbReference type="GeneID" id="9583648"/>
<organism evidence="2 3">
    <name type="scientific">Trichophyton verrucosum (strain HKI 0517)</name>
    <dbReference type="NCBI Taxonomy" id="663202"/>
    <lineage>
        <taxon>Eukaryota</taxon>
        <taxon>Fungi</taxon>
        <taxon>Dikarya</taxon>
        <taxon>Ascomycota</taxon>
        <taxon>Pezizomycotina</taxon>
        <taxon>Eurotiomycetes</taxon>
        <taxon>Eurotiomycetidae</taxon>
        <taxon>Onygenales</taxon>
        <taxon>Arthrodermataceae</taxon>
        <taxon>Trichophyton</taxon>
    </lineage>
</organism>
<keyword evidence="3" id="KW-1185">Reference proteome</keyword>
<proteinExistence type="predicted"/>
<feature type="region of interest" description="Disordered" evidence="1">
    <location>
        <begin position="266"/>
        <end position="302"/>
    </location>
</feature>
<evidence type="ECO:0000313" key="3">
    <source>
        <dbReference type="Proteomes" id="UP000008383"/>
    </source>
</evidence>
<gene>
    <name evidence="2" type="ORF">TRV_06241</name>
</gene>